<evidence type="ECO:0000313" key="3">
    <source>
        <dbReference type="Proteomes" id="UP001247620"/>
    </source>
</evidence>
<organism evidence="2 3">
    <name type="scientific">Mucilaginibacter pocheonensis</name>
    <dbReference type="NCBI Taxonomy" id="398050"/>
    <lineage>
        <taxon>Bacteria</taxon>
        <taxon>Pseudomonadati</taxon>
        <taxon>Bacteroidota</taxon>
        <taxon>Sphingobacteriia</taxon>
        <taxon>Sphingobacteriales</taxon>
        <taxon>Sphingobacteriaceae</taxon>
        <taxon>Mucilaginibacter</taxon>
    </lineage>
</organism>
<feature type="transmembrane region" description="Helical" evidence="1">
    <location>
        <begin position="6"/>
        <end position="24"/>
    </location>
</feature>
<evidence type="ECO:0000256" key="1">
    <source>
        <dbReference type="SAM" id="Phobius"/>
    </source>
</evidence>
<keyword evidence="1" id="KW-0472">Membrane</keyword>
<gene>
    <name evidence="2" type="ORF">J2W55_003536</name>
</gene>
<protein>
    <submittedName>
        <fullName evidence="2">Uncharacterized protein</fullName>
    </submittedName>
</protein>
<reference evidence="2 3" key="1">
    <citation type="submission" date="2023-07" db="EMBL/GenBank/DDBJ databases">
        <title>Sorghum-associated microbial communities from plants grown in Nebraska, USA.</title>
        <authorList>
            <person name="Schachtman D."/>
        </authorList>
    </citation>
    <scope>NUCLEOTIDE SEQUENCE [LARGE SCALE GENOMIC DNA]</scope>
    <source>
        <strain evidence="2 3">3262</strain>
    </source>
</reference>
<dbReference type="EMBL" id="JAVDUU010000003">
    <property type="protein sequence ID" value="MDR6943683.1"/>
    <property type="molecule type" value="Genomic_DNA"/>
</dbReference>
<proteinExistence type="predicted"/>
<evidence type="ECO:0000313" key="2">
    <source>
        <dbReference type="EMBL" id="MDR6943683.1"/>
    </source>
</evidence>
<name>A0ABU1TE59_9SPHI</name>
<dbReference type="RefSeq" id="WP_310098384.1">
    <property type="nucleotide sequence ID" value="NZ_JAVDUU010000003.1"/>
</dbReference>
<keyword evidence="3" id="KW-1185">Reference proteome</keyword>
<dbReference type="Proteomes" id="UP001247620">
    <property type="component" value="Unassembled WGS sequence"/>
</dbReference>
<sequence length="93" mass="10628">MNWFKFILWLGGLYSVYYLILIAWDHLRNRGINEDNDTNELSFSEQVNAVALTPELTSADIASPIYASGGVSLKNMFNLCRDEAVEYIKQVSY</sequence>
<keyword evidence="1" id="KW-0812">Transmembrane</keyword>
<keyword evidence="1" id="KW-1133">Transmembrane helix</keyword>
<accession>A0ABU1TE59</accession>
<comment type="caution">
    <text evidence="2">The sequence shown here is derived from an EMBL/GenBank/DDBJ whole genome shotgun (WGS) entry which is preliminary data.</text>
</comment>